<keyword evidence="1" id="KW-0175">Coiled coil</keyword>
<dbReference type="Proteomes" id="UP000077748">
    <property type="component" value="Chromosome"/>
</dbReference>
<name>A0A1A9KK94_9PSED</name>
<gene>
    <name evidence="4" type="ORF">A9C11_27715</name>
</gene>
<evidence type="ECO:0000313" key="4">
    <source>
        <dbReference type="EMBL" id="ANI17540.1"/>
    </source>
</evidence>
<keyword evidence="3" id="KW-0812">Transmembrane</keyword>
<feature type="compositionally biased region" description="Basic and acidic residues" evidence="2">
    <location>
        <begin position="151"/>
        <end position="164"/>
    </location>
</feature>
<evidence type="ECO:0000256" key="3">
    <source>
        <dbReference type="SAM" id="Phobius"/>
    </source>
</evidence>
<keyword evidence="3" id="KW-1133">Transmembrane helix</keyword>
<evidence type="ECO:0000256" key="2">
    <source>
        <dbReference type="SAM" id="MobiDB-lite"/>
    </source>
</evidence>
<evidence type="ECO:0000313" key="5">
    <source>
        <dbReference type="Proteomes" id="UP000077748"/>
    </source>
</evidence>
<protein>
    <submittedName>
        <fullName evidence="4">Uncharacterized protein</fullName>
    </submittedName>
</protein>
<dbReference type="RefSeq" id="WP_064584451.1">
    <property type="nucleotide sequence ID" value="NZ_CP015878.1"/>
</dbReference>
<proteinExistence type="predicted"/>
<evidence type="ECO:0000256" key="1">
    <source>
        <dbReference type="SAM" id="Coils"/>
    </source>
</evidence>
<feature type="transmembrane region" description="Helical" evidence="3">
    <location>
        <begin position="47"/>
        <end position="66"/>
    </location>
</feature>
<dbReference type="AlphaFoldDB" id="A0A1A9KK94"/>
<reference evidence="4 5" key="1">
    <citation type="submission" date="2016-05" db="EMBL/GenBank/DDBJ databases">
        <title>Genome Sequence of Pseudomonas citronellolis Strain SJTE-3, an Estrogens and Persistent Organic Pollutants degradation strain.</title>
        <authorList>
            <person name="Liang R."/>
        </authorList>
    </citation>
    <scope>NUCLEOTIDE SEQUENCE [LARGE SCALE GENOMIC DNA]</scope>
    <source>
        <strain evidence="4 5">SJTE-3</strain>
    </source>
</reference>
<keyword evidence="3" id="KW-0472">Membrane</keyword>
<dbReference type="EMBL" id="CP015878">
    <property type="protein sequence ID" value="ANI17540.1"/>
    <property type="molecule type" value="Genomic_DNA"/>
</dbReference>
<feature type="coiled-coil region" evidence="1">
    <location>
        <begin position="89"/>
        <end position="142"/>
    </location>
</feature>
<sequence>MAKREIDEQLKSLSLDMDEEIDDRNERLGRRLAPTRRAHQPMDPSHAIILAAFIIVGGIWGGKLLYDYIQEQRIKAALNDAGLYLQQAMRQAERDSQKAQAELRRRVAQEEEALRQQKAEQLAQAQAEQDRVAQEKRFASAQCQFWWQQHEQHPTERTAQKKAEACAGGN</sequence>
<feature type="region of interest" description="Disordered" evidence="2">
    <location>
        <begin position="151"/>
        <end position="170"/>
    </location>
</feature>
<organism evidence="4 5">
    <name type="scientific">Pseudomonas citronellolis</name>
    <dbReference type="NCBI Taxonomy" id="53408"/>
    <lineage>
        <taxon>Bacteria</taxon>
        <taxon>Pseudomonadati</taxon>
        <taxon>Pseudomonadota</taxon>
        <taxon>Gammaproteobacteria</taxon>
        <taxon>Pseudomonadales</taxon>
        <taxon>Pseudomonadaceae</taxon>
        <taxon>Pseudomonas</taxon>
    </lineage>
</organism>
<accession>A0A1A9KK94</accession>